<dbReference type="Gene3D" id="3.40.630.10">
    <property type="entry name" value="Zn peptidases"/>
    <property type="match status" value="1"/>
</dbReference>
<dbReference type="GO" id="GO:0016603">
    <property type="term" value="F:glutaminyl-peptide cyclotransferase activity"/>
    <property type="evidence" value="ECO:0007669"/>
    <property type="project" value="TreeGrafter"/>
</dbReference>
<reference evidence="4" key="1">
    <citation type="journal article" date="2020" name="Nature">
        <title>Giant virus diversity and host interactions through global metagenomics.</title>
        <authorList>
            <person name="Schulz F."/>
            <person name="Roux S."/>
            <person name="Paez-Espino D."/>
            <person name="Jungbluth S."/>
            <person name="Walsh D.A."/>
            <person name="Denef V.J."/>
            <person name="McMahon K.D."/>
            <person name="Konstantinidis K.T."/>
            <person name="Eloe-Fadrosh E.A."/>
            <person name="Kyrpides N.C."/>
            <person name="Woyke T."/>
        </authorList>
    </citation>
    <scope>NUCLEOTIDE SEQUENCE</scope>
    <source>
        <strain evidence="4">GVMAG-M-3300023184-177</strain>
    </source>
</reference>
<dbReference type="PANTHER" id="PTHR12283:SF6">
    <property type="entry name" value="GLUTAMINYL-PEPTIDE CYCLOTRANSFERASE-RELATED"/>
    <property type="match status" value="1"/>
</dbReference>
<evidence type="ECO:0000256" key="1">
    <source>
        <dbReference type="ARBA" id="ARBA00022679"/>
    </source>
</evidence>
<evidence type="ECO:0000259" key="3">
    <source>
        <dbReference type="Pfam" id="PF04389"/>
    </source>
</evidence>
<name>A0A6C0HUT7_9ZZZZ</name>
<keyword evidence="2" id="KW-0012">Acyltransferase</keyword>
<dbReference type="EMBL" id="MN740017">
    <property type="protein sequence ID" value="QHT84319.1"/>
    <property type="molecule type" value="Genomic_DNA"/>
</dbReference>
<feature type="domain" description="Peptidase M28" evidence="3">
    <location>
        <begin position="93"/>
        <end position="298"/>
    </location>
</feature>
<accession>A0A6C0HUT7</accession>
<dbReference type="SUPFAM" id="SSF53187">
    <property type="entry name" value="Zn-dependent exopeptidases"/>
    <property type="match status" value="1"/>
</dbReference>
<proteinExistence type="predicted"/>
<organism evidence="4">
    <name type="scientific">viral metagenome</name>
    <dbReference type="NCBI Taxonomy" id="1070528"/>
    <lineage>
        <taxon>unclassified sequences</taxon>
        <taxon>metagenomes</taxon>
        <taxon>organismal metagenomes</taxon>
    </lineage>
</organism>
<dbReference type="GO" id="GO:0008270">
    <property type="term" value="F:zinc ion binding"/>
    <property type="evidence" value="ECO:0007669"/>
    <property type="project" value="TreeGrafter"/>
</dbReference>
<dbReference type="InterPro" id="IPR007484">
    <property type="entry name" value="Peptidase_M28"/>
</dbReference>
<sequence length="305" mass="35023">MIILLIIIIVVLIMILFYLNTTKETFKETLNNSLDLDNIKRITKEVSINRPVGSTNLLNVKKFVINELNKLGLDVEEQKFTKKIKGKNYDFSNIIAKNKNVNDNYIILGCHIDGPQIDIMEAATDAASCVGLIIEITKKLLINKTYPLMIVFFDGEEAIDGSWDSDNTLSGSTYFVNNFNKNIKFLMIFDLIGGDIDKNKIYHFKTNSSNKNYMKQLSDINNSLNYKYPKQIFVNPDTKISDIGVINDYTPFINKYPNLAGLNLIPSTFPDNHHTINDNYNNLNWEYIEIFSNVVYEFLLKLKID</sequence>
<evidence type="ECO:0000256" key="2">
    <source>
        <dbReference type="ARBA" id="ARBA00023315"/>
    </source>
</evidence>
<evidence type="ECO:0000313" key="4">
    <source>
        <dbReference type="EMBL" id="QHT84319.1"/>
    </source>
</evidence>
<dbReference type="AlphaFoldDB" id="A0A6C0HUT7"/>
<dbReference type="Pfam" id="PF04389">
    <property type="entry name" value="Peptidase_M28"/>
    <property type="match status" value="1"/>
</dbReference>
<dbReference type="InterPro" id="IPR040234">
    <property type="entry name" value="QC/QCL"/>
</dbReference>
<dbReference type="PANTHER" id="PTHR12283">
    <property type="entry name" value="GLUTAMINYL-PEPTIDE CYCLOTRANSFERASE"/>
    <property type="match status" value="1"/>
</dbReference>
<keyword evidence="1" id="KW-0808">Transferase</keyword>
<protein>
    <recommendedName>
        <fullName evidence="3">Peptidase M28 domain-containing protein</fullName>
    </recommendedName>
</protein>